<dbReference type="PROSITE" id="PS51257">
    <property type="entry name" value="PROKAR_LIPOPROTEIN"/>
    <property type="match status" value="1"/>
</dbReference>
<comment type="caution">
    <text evidence="2">The sequence shown here is derived from an EMBL/GenBank/DDBJ whole genome shotgun (WGS) entry which is preliminary data.</text>
</comment>
<accession>A0A3A8AX41</accession>
<proteinExistence type="predicted"/>
<evidence type="ECO:0008006" key="4">
    <source>
        <dbReference type="Google" id="ProtNLM"/>
    </source>
</evidence>
<name>A0A3A8AX41_9RHOB</name>
<protein>
    <recommendedName>
        <fullName evidence="4">DUF4157 domain-containing protein</fullName>
    </recommendedName>
</protein>
<feature type="signal peptide" evidence="1">
    <location>
        <begin position="1"/>
        <end position="20"/>
    </location>
</feature>
<keyword evidence="1" id="KW-0732">Signal</keyword>
<feature type="chain" id="PRO_5017412099" description="DUF4157 domain-containing protein" evidence="1">
    <location>
        <begin position="21"/>
        <end position="222"/>
    </location>
</feature>
<evidence type="ECO:0000256" key="1">
    <source>
        <dbReference type="SAM" id="SignalP"/>
    </source>
</evidence>
<keyword evidence="3" id="KW-1185">Reference proteome</keyword>
<dbReference type="AlphaFoldDB" id="A0A3A8AX41"/>
<evidence type="ECO:0000313" key="3">
    <source>
        <dbReference type="Proteomes" id="UP000281128"/>
    </source>
</evidence>
<dbReference type="EMBL" id="RAPE01000002">
    <property type="protein sequence ID" value="RKF15360.1"/>
    <property type="molecule type" value="Genomic_DNA"/>
</dbReference>
<evidence type="ECO:0000313" key="2">
    <source>
        <dbReference type="EMBL" id="RKF15360.1"/>
    </source>
</evidence>
<dbReference type="Proteomes" id="UP000281128">
    <property type="component" value="Unassembled WGS sequence"/>
</dbReference>
<dbReference type="RefSeq" id="WP_121166743.1">
    <property type="nucleotide sequence ID" value="NZ_RAPE01000002.1"/>
</dbReference>
<organism evidence="2 3">
    <name type="scientific">Roseovarius spongiae</name>
    <dbReference type="NCBI Taxonomy" id="2320272"/>
    <lineage>
        <taxon>Bacteria</taxon>
        <taxon>Pseudomonadati</taxon>
        <taxon>Pseudomonadota</taxon>
        <taxon>Alphaproteobacteria</taxon>
        <taxon>Rhodobacterales</taxon>
        <taxon>Roseobacteraceae</taxon>
        <taxon>Roseovarius</taxon>
    </lineage>
</organism>
<dbReference type="OrthoDB" id="8686772at2"/>
<sequence length="222" mass="24371">MRAGVRSALALCGLVVLALAGCARPLTPNERAFASDVIGPSLDLDKVRVTRDLGLRPLPPKGSQAPRLLPVDAPPLKGFCDRLEPQSQAGPPPAFALYDRVHVADEFYRPDLAPGWPRAALLPEALILAHELVHVWQWQNRARTGYSPARAAFEGFARFDPYFYVPRGRSPFEGFGYEQQAALLEDYVCYALYDPGNPRRADLRAILGGHFPLGRLDSAVGQ</sequence>
<reference evidence="2 3" key="1">
    <citation type="submission" date="2018-09" db="EMBL/GenBank/DDBJ databases">
        <title>Roseovarius spongiae sp. nov., isolated from a marine sponge.</title>
        <authorList>
            <person name="Zhuang L."/>
            <person name="Luo L."/>
        </authorList>
    </citation>
    <scope>NUCLEOTIDE SEQUENCE [LARGE SCALE GENOMIC DNA]</scope>
    <source>
        <strain evidence="2 3">HN-E21</strain>
    </source>
</reference>
<gene>
    <name evidence="2" type="ORF">D6850_11125</name>
</gene>